<accession>A0A6J0KAT8</accession>
<dbReference type="InterPro" id="IPR025999">
    <property type="entry name" value="MCRS_N"/>
</dbReference>
<dbReference type="SMART" id="SM00240">
    <property type="entry name" value="FHA"/>
    <property type="match status" value="1"/>
</dbReference>
<gene>
    <name evidence="4" type="primary">LOC108816632</name>
</gene>
<protein>
    <submittedName>
        <fullName evidence="4">Uncharacterized protein LOC108816632</fullName>
    </submittedName>
</protein>
<dbReference type="Pfam" id="PF00498">
    <property type="entry name" value="FHA"/>
    <property type="match status" value="1"/>
</dbReference>
<keyword evidence="3" id="KW-1185">Reference proteome</keyword>
<sequence length="548" mass="62182">MASHWIPEDDFRLRKSIENGASLESLAKGAVKFSRRFTLSELRDRWHSLLYNTHVTSLSSSVAFDHMYSDQFLPQTHHQRTPVRSHYYTACKRRRLEELYPLPSNDDNDVINEDIDHVAFGEHAFEGSEYFDMEFDAVDLAIIHNSFPGIDDDDGGGGGMVNQLFNDCDVSDTTAAAKALEQFLLQEDTQDPMLFQSLNETTSVSHDQAETWFDPESLPSQPEGYCHNNAMSLPDWDPHPEVVNGVIICTLNEESDEIPNNDDIDFTQYTQKARNPSSSLRKHMRPPPYPNRGSSSPQARGSNDMFQSSGTGDSAVTEQASCSNAFEASYSEKATSSFTTTTSTPQQLYEQTLSAVLSDPMLQEEEDNNEIESDEDLPSYSDVEAMILSMDLEPVGQDRYELEASRYRNEEVARMIMRLEQSSKSYMNRNITSHEAFAMLYGSSKHYINKPEVLLGRATGEYLVDIDLAKSGSWKKVSRRQALIKLKKDGCFVIKNLGKFSIWINEKEVQHGEIVTLRNNSLIQIREMSFIFETNEKAVKRYLDGVFK</sequence>
<dbReference type="InterPro" id="IPR037912">
    <property type="entry name" value="MCRS1"/>
</dbReference>
<dbReference type="GO" id="GO:0071339">
    <property type="term" value="C:MLL1 complex"/>
    <property type="evidence" value="ECO:0007669"/>
    <property type="project" value="InterPro"/>
</dbReference>
<name>A0A6J0KAT8_RAPSA</name>
<feature type="compositionally biased region" description="Polar residues" evidence="1">
    <location>
        <begin position="292"/>
        <end position="318"/>
    </location>
</feature>
<dbReference type="GO" id="GO:0002151">
    <property type="term" value="F:G-quadruplex RNA binding"/>
    <property type="evidence" value="ECO:0007669"/>
    <property type="project" value="InterPro"/>
</dbReference>
<dbReference type="KEGG" id="rsz:108816632"/>
<dbReference type="PANTHER" id="PTHR13233:SF8">
    <property type="entry name" value="FORKHEAD-ASSOCIATED (FHA) DOMAIN-CONTAINING PROTEIN"/>
    <property type="match status" value="1"/>
</dbReference>
<dbReference type="Pfam" id="PF13325">
    <property type="entry name" value="MCRS_N"/>
    <property type="match status" value="1"/>
</dbReference>
<reference evidence="4" key="2">
    <citation type="submission" date="2025-08" db="UniProtKB">
        <authorList>
            <consortium name="RefSeq"/>
        </authorList>
    </citation>
    <scope>IDENTIFICATION</scope>
    <source>
        <tissue evidence="4">Leaf</tissue>
    </source>
</reference>
<evidence type="ECO:0000256" key="1">
    <source>
        <dbReference type="SAM" id="MobiDB-lite"/>
    </source>
</evidence>
<proteinExistence type="predicted"/>
<feature type="domain" description="FHA" evidence="2">
    <location>
        <begin position="453"/>
        <end position="509"/>
    </location>
</feature>
<feature type="compositionally biased region" description="Polar residues" evidence="1">
    <location>
        <begin position="267"/>
        <end position="279"/>
    </location>
</feature>
<dbReference type="GO" id="GO:0044545">
    <property type="term" value="C:NSL complex"/>
    <property type="evidence" value="ECO:0007669"/>
    <property type="project" value="TreeGrafter"/>
</dbReference>
<dbReference type="OrthoDB" id="10262769at2759"/>
<organism evidence="3 4">
    <name type="scientific">Raphanus sativus</name>
    <name type="common">Radish</name>
    <name type="synonym">Raphanus raphanistrum var. sativus</name>
    <dbReference type="NCBI Taxonomy" id="3726"/>
    <lineage>
        <taxon>Eukaryota</taxon>
        <taxon>Viridiplantae</taxon>
        <taxon>Streptophyta</taxon>
        <taxon>Embryophyta</taxon>
        <taxon>Tracheophyta</taxon>
        <taxon>Spermatophyta</taxon>
        <taxon>Magnoliopsida</taxon>
        <taxon>eudicotyledons</taxon>
        <taxon>Gunneridae</taxon>
        <taxon>Pentapetalae</taxon>
        <taxon>rosids</taxon>
        <taxon>malvids</taxon>
        <taxon>Brassicales</taxon>
        <taxon>Brassicaceae</taxon>
        <taxon>Brassiceae</taxon>
        <taxon>Raphanus</taxon>
    </lineage>
</organism>
<dbReference type="GO" id="GO:0045944">
    <property type="term" value="P:positive regulation of transcription by RNA polymerase II"/>
    <property type="evidence" value="ECO:0007669"/>
    <property type="project" value="TreeGrafter"/>
</dbReference>
<dbReference type="PANTHER" id="PTHR13233">
    <property type="entry name" value="MICROSPHERULE PROTEIN 1"/>
    <property type="match status" value="1"/>
</dbReference>
<dbReference type="InterPro" id="IPR008984">
    <property type="entry name" value="SMAD_FHA_dom_sf"/>
</dbReference>
<feature type="compositionally biased region" description="Acidic residues" evidence="1">
    <location>
        <begin position="256"/>
        <end position="265"/>
    </location>
</feature>
<dbReference type="GO" id="GO:0031011">
    <property type="term" value="C:Ino80 complex"/>
    <property type="evidence" value="ECO:0007669"/>
    <property type="project" value="InterPro"/>
</dbReference>
<dbReference type="GeneID" id="108816632"/>
<dbReference type="InterPro" id="IPR000253">
    <property type="entry name" value="FHA_dom"/>
</dbReference>
<reference evidence="3" key="1">
    <citation type="journal article" date="2019" name="Database">
        <title>The radish genome database (RadishGD): an integrated information resource for radish genomics.</title>
        <authorList>
            <person name="Yu H.J."/>
            <person name="Baek S."/>
            <person name="Lee Y.J."/>
            <person name="Cho A."/>
            <person name="Mun J.H."/>
        </authorList>
    </citation>
    <scope>NUCLEOTIDE SEQUENCE [LARGE SCALE GENOMIC DNA]</scope>
    <source>
        <strain evidence="3">cv. WK10039</strain>
    </source>
</reference>
<dbReference type="Gene3D" id="2.60.200.20">
    <property type="match status" value="1"/>
</dbReference>
<dbReference type="Proteomes" id="UP000504610">
    <property type="component" value="Chromosome 7"/>
</dbReference>
<evidence type="ECO:0000313" key="4">
    <source>
        <dbReference type="RefSeq" id="XP_018444698.1"/>
    </source>
</evidence>
<evidence type="ECO:0000259" key="2">
    <source>
        <dbReference type="PROSITE" id="PS50006"/>
    </source>
</evidence>
<dbReference type="RefSeq" id="XP_018444698.1">
    <property type="nucleotide sequence ID" value="XM_018589196.2"/>
</dbReference>
<dbReference type="PROSITE" id="PS50006">
    <property type="entry name" value="FHA_DOMAIN"/>
    <property type="match status" value="1"/>
</dbReference>
<dbReference type="SUPFAM" id="SSF49879">
    <property type="entry name" value="SMAD/FHA domain"/>
    <property type="match status" value="1"/>
</dbReference>
<feature type="region of interest" description="Disordered" evidence="1">
    <location>
        <begin position="256"/>
        <end position="318"/>
    </location>
</feature>
<evidence type="ECO:0000313" key="3">
    <source>
        <dbReference type="Proteomes" id="UP000504610"/>
    </source>
</evidence>
<dbReference type="AlphaFoldDB" id="A0A6J0KAT8"/>
<dbReference type="CDD" id="cd22687">
    <property type="entry name" value="FHA_MCRS1"/>
    <property type="match status" value="1"/>
</dbReference>